<protein>
    <submittedName>
        <fullName evidence="4">GNAT family N-acetyltransferase</fullName>
    </submittedName>
</protein>
<keyword evidence="1" id="KW-0808">Transferase</keyword>
<comment type="caution">
    <text evidence="4">The sequence shown here is derived from an EMBL/GenBank/DDBJ whole genome shotgun (WGS) entry which is preliminary data.</text>
</comment>
<sequence>MKIRRAKLADAKGIAKVHVDSWRTTYTHIIPDDFLHNLSYERREQLWINVIPQGIVFVAENDEGKIVGFADGGKERSGKYLDYDGELNAIYLLKEYQGQGIGTILVKSVIHELKQLGMKSLVVLVLEDNNSRLFYEELGGKCIDTVEIEFSGKKLKELVYGWDDINILF</sequence>
<dbReference type="CDD" id="cd04301">
    <property type="entry name" value="NAT_SF"/>
    <property type="match status" value="1"/>
</dbReference>
<dbReference type="Proteomes" id="UP001652445">
    <property type="component" value="Unassembled WGS sequence"/>
</dbReference>
<dbReference type="EMBL" id="JAOQIO010000094">
    <property type="protein sequence ID" value="MCU6795657.1"/>
    <property type="molecule type" value="Genomic_DNA"/>
</dbReference>
<gene>
    <name evidence="4" type="ORF">OB236_26435</name>
</gene>
<evidence type="ECO:0000256" key="2">
    <source>
        <dbReference type="ARBA" id="ARBA00023315"/>
    </source>
</evidence>
<dbReference type="RefSeq" id="WP_262686602.1">
    <property type="nucleotide sequence ID" value="NZ_JAOQIO010000094.1"/>
</dbReference>
<dbReference type="SUPFAM" id="SSF55729">
    <property type="entry name" value="Acyl-CoA N-acyltransferases (Nat)"/>
    <property type="match status" value="1"/>
</dbReference>
<dbReference type="PROSITE" id="PS51186">
    <property type="entry name" value="GNAT"/>
    <property type="match status" value="1"/>
</dbReference>
<keyword evidence="5" id="KW-1185">Reference proteome</keyword>
<evidence type="ECO:0000256" key="1">
    <source>
        <dbReference type="ARBA" id="ARBA00022679"/>
    </source>
</evidence>
<organism evidence="4 5">
    <name type="scientific">Paenibacillus baimaensis</name>
    <dbReference type="NCBI Taxonomy" id="2982185"/>
    <lineage>
        <taxon>Bacteria</taxon>
        <taxon>Bacillati</taxon>
        <taxon>Bacillota</taxon>
        <taxon>Bacilli</taxon>
        <taxon>Bacillales</taxon>
        <taxon>Paenibacillaceae</taxon>
        <taxon>Paenibacillus</taxon>
    </lineage>
</organism>
<dbReference type="PANTHER" id="PTHR43877">
    <property type="entry name" value="AMINOALKYLPHOSPHONATE N-ACETYLTRANSFERASE-RELATED-RELATED"/>
    <property type="match status" value="1"/>
</dbReference>
<dbReference type="InterPro" id="IPR016181">
    <property type="entry name" value="Acyl_CoA_acyltransferase"/>
</dbReference>
<keyword evidence="2" id="KW-0012">Acyltransferase</keyword>
<dbReference type="Gene3D" id="3.40.630.30">
    <property type="match status" value="1"/>
</dbReference>
<evidence type="ECO:0000313" key="5">
    <source>
        <dbReference type="Proteomes" id="UP001652445"/>
    </source>
</evidence>
<dbReference type="InterPro" id="IPR000182">
    <property type="entry name" value="GNAT_dom"/>
</dbReference>
<reference evidence="4 5" key="1">
    <citation type="submission" date="2022-09" db="EMBL/GenBank/DDBJ databases">
        <authorList>
            <person name="Han X.L."/>
            <person name="Wang Q."/>
            <person name="Lu T."/>
        </authorList>
    </citation>
    <scope>NUCLEOTIDE SEQUENCE [LARGE SCALE GENOMIC DNA]</scope>
    <source>
        <strain evidence="4 5">WQ 127069</strain>
    </source>
</reference>
<name>A0ABT2UP81_9BACL</name>
<evidence type="ECO:0000259" key="3">
    <source>
        <dbReference type="PROSITE" id="PS51186"/>
    </source>
</evidence>
<accession>A0ABT2UP81</accession>
<dbReference type="InterPro" id="IPR050832">
    <property type="entry name" value="Bact_Acetyltransf"/>
</dbReference>
<feature type="domain" description="N-acetyltransferase" evidence="3">
    <location>
        <begin position="1"/>
        <end position="165"/>
    </location>
</feature>
<proteinExistence type="predicted"/>
<evidence type="ECO:0000313" key="4">
    <source>
        <dbReference type="EMBL" id="MCU6795657.1"/>
    </source>
</evidence>
<dbReference type="PANTHER" id="PTHR43877:SF1">
    <property type="entry name" value="ACETYLTRANSFERASE"/>
    <property type="match status" value="1"/>
</dbReference>
<dbReference type="Pfam" id="PF00583">
    <property type="entry name" value="Acetyltransf_1"/>
    <property type="match status" value="1"/>
</dbReference>